<dbReference type="PANTHER" id="PTHR42929:SF1">
    <property type="entry name" value="INNER MEMBRANE ABC TRANSPORTER PERMEASE PROTEIN YDCU-RELATED"/>
    <property type="match status" value="1"/>
</dbReference>
<evidence type="ECO:0000259" key="10">
    <source>
        <dbReference type="PROSITE" id="PS50928"/>
    </source>
</evidence>
<dbReference type="EMBL" id="BAAAQT010000008">
    <property type="protein sequence ID" value="GAA2176307.1"/>
    <property type="molecule type" value="Genomic_DNA"/>
</dbReference>
<feature type="transmembrane region" description="Helical" evidence="8">
    <location>
        <begin position="32"/>
        <end position="60"/>
    </location>
</feature>
<dbReference type="PANTHER" id="PTHR42929">
    <property type="entry name" value="INNER MEMBRANE ABC TRANSPORTER PERMEASE PROTEIN YDCU-RELATED-RELATED"/>
    <property type="match status" value="1"/>
</dbReference>
<accession>A0ABN3AZB4</accession>
<keyword evidence="6 8" id="KW-1133">Transmembrane helix</keyword>
<dbReference type="Gene3D" id="1.10.3720.10">
    <property type="entry name" value="MetI-like"/>
    <property type="match status" value="1"/>
</dbReference>
<comment type="subcellular location">
    <subcellularLocation>
        <location evidence="1 8">Cell membrane</location>
        <topology evidence="1 8">Multi-pass membrane protein</topology>
    </subcellularLocation>
</comment>
<evidence type="ECO:0000256" key="5">
    <source>
        <dbReference type="ARBA" id="ARBA00022692"/>
    </source>
</evidence>
<evidence type="ECO:0000313" key="12">
    <source>
        <dbReference type="Proteomes" id="UP001501599"/>
    </source>
</evidence>
<keyword evidence="12" id="KW-1185">Reference proteome</keyword>
<evidence type="ECO:0000313" key="11">
    <source>
        <dbReference type="EMBL" id="GAA2176307.1"/>
    </source>
</evidence>
<name>A0ABN3AZB4_9MICO</name>
<feature type="transmembrane region" description="Helical" evidence="8">
    <location>
        <begin position="95"/>
        <end position="114"/>
    </location>
</feature>
<evidence type="ECO:0000256" key="7">
    <source>
        <dbReference type="ARBA" id="ARBA00023136"/>
    </source>
</evidence>
<keyword evidence="5 8" id="KW-0812">Transmembrane</keyword>
<evidence type="ECO:0000256" key="6">
    <source>
        <dbReference type="ARBA" id="ARBA00022989"/>
    </source>
</evidence>
<feature type="transmembrane region" description="Helical" evidence="8">
    <location>
        <begin position="166"/>
        <end position="191"/>
    </location>
</feature>
<dbReference type="PROSITE" id="PS50928">
    <property type="entry name" value="ABC_TM1"/>
    <property type="match status" value="1"/>
</dbReference>
<reference evidence="11 12" key="1">
    <citation type="journal article" date="2019" name="Int. J. Syst. Evol. Microbiol.">
        <title>The Global Catalogue of Microorganisms (GCM) 10K type strain sequencing project: providing services to taxonomists for standard genome sequencing and annotation.</title>
        <authorList>
            <consortium name="The Broad Institute Genomics Platform"/>
            <consortium name="The Broad Institute Genome Sequencing Center for Infectious Disease"/>
            <person name="Wu L."/>
            <person name="Ma J."/>
        </authorList>
    </citation>
    <scope>NUCLEOTIDE SEQUENCE [LARGE SCALE GENOMIC DNA]</scope>
    <source>
        <strain evidence="11 12">JCM 16026</strain>
    </source>
</reference>
<dbReference type="Pfam" id="PF00528">
    <property type="entry name" value="BPD_transp_1"/>
    <property type="match status" value="1"/>
</dbReference>
<feature type="compositionally biased region" description="Low complexity" evidence="9">
    <location>
        <begin position="1"/>
        <end position="13"/>
    </location>
</feature>
<dbReference type="SUPFAM" id="SSF161098">
    <property type="entry name" value="MetI-like"/>
    <property type="match status" value="1"/>
</dbReference>
<evidence type="ECO:0000256" key="8">
    <source>
        <dbReference type="RuleBase" id="RU363032"/>
    </source>
</evidence>
<dbReference type="CDD" id="cd06261">
    <property type="entry name" value="TM_PBP2"/>
    <property type="match status" value="1"/>
</dbReference>
<feature type="transmembrane region" description="Helical" evidence="8">
    <location>
        <begin position="126"/>
        <end position="146"/>
    </location>
</feature>
<gene>
    <name evidence="11" type="ORF">GCM10009846_29590</name>
</gene>
<keyword evidence="7 8" id="KW-0472">Membrane</keyword>
<keyword evidence="3 8" id="KW-0813">Transport</keyword>
<organism evidence="11 12">
    <name type="scientific">Agrococcus versicolor</name>
    <dbReference type="NCBI Taxonomy" id="501482"/>
    <lineage>
        <taxon>Bacteria</taxon>
        <taxon>Bacillati</taxon>
        <taxon>Actinomycetota</taxon>
        <taxon>Actinomycetes</taxon>
        <taxon>Micrococcales</taxon>
        <taxon>Microbacteriaceae</taxon>
        <taxon>Agrococcus</taxon>
    </lineage>
</organism>
<dbReference type="Proteomes" id="UP001501599">
    <property type="component" value="Unassembled WGS sequence"/>
</dbReference>
<keyword evidence="4" id="KW-1003">Cell membrane</keyword>
<evidence type="ECO:0000256" key="9">
    <source>
        <dbReference type="SAM" id="MobiDB-lite"/>
    </source>
</evidence>
<dbReference type="InterPro" id="IPR035906">
    <property type="entry name" value="MetI-like_sf"/>
</dbReference>
<feature type="transmembrane region" description="Helical" evidence="8">
    <location>
        <begin position="269"/>
        <end position="288"/>
    </location>
</feature>
<evidence type="ECO:0000256" key="1">
    <source>
        <dbReference type="ARBA" id="ARBA00004651"/>
    </source>
</evidence>
<comment type="caution">
    <text evidence="11">The sequence shown here is derived from an EMBL/GenBank/DDBJ whole genome shotgun (WGS) entry which is preliminary data.</text>
</comment>
<evidence type="ECO:0000256" key="2">
    <source>
        <dbReference type="ARBA" id="ARBA00007069"/>
    </source>
</evidence>
<comment type="similarity">
    <text evidence="2">Belongs to the binding-protein-dependent transport system permease family. CysTW subfamily.</text>
</comment>
<evidence type="ECO:0000256" key="4">
    <source>
        <dbReference type="ARBA" id="ARBA00022475"/>
    </source>
</evidence>
<feature type="transmembrane region" description="Helical" evidence="8">
    <location>
        <begin position="212"/>
        <end position="233"/>
    </location>
</feature>
<dbReference type="InterPro" id="IPR000515">
    <property type="entry name" value="MetI-like"/>
</dbReference>
<sequence>MTATAPATAAAPPETGVRRASRAFDRHPRVGLGMLLGLPVGWLVAVYVVSLGFLLITALWQTDSFTNEVRMDWTLDNVARVVSQELYRAVTFRTLGTAVLVTLIDVAIALPVGYAMAKVFGPRARAALVIAFLMPLWASYLVKAYAWRSIFIEGGLLSSLGITPGFGEIATVVTLSYIWLPYVVMPIYAGFERVPDSLVEASSDLGARNLRTFASVVLPLMYPAIIAGAIFSFSLTLGDYIAVRIVGGSTQFLGTIIYDNVGVAGNVPMAAAVALVPIVIILLFLLAVRRTGALRNL</sequence>
<dbReference type="RefSeq" id="WP_344344857.1">
    <property type="nucleotide sequence ID" value="NZ_BAAAQT010000008.1"/>
</dbReference>
<feature type="region of interest" description="Disordered" evidence="9">
    <location>
        <begin position="1"/>
        <end position="20"/>
    </location>
</feature>
<proteinExistence type="inferred from homology"/>
<protein>
    <submittedName>
        <fullName evidence="11">ABC transporter permease</fullName>
    </submittedName>
</protein>
<evidence type="ECO:0000256" key="3">
    <source>
        <dbReference type="ARBA" id="ARBA00022448"/>
    </source>
</evidence>
<feature type="domain" description="ABC transmembrane type-1" evidence="10">
    <location>
        <begin position="91"/>
        <end position="288"/>
    </location>
</feature>